<comment type="caution">
    <text evidence="2">The sequence shown here is derived from an EMBL/GenBank/DDBJ whole genome shotgun (WGS) entry which is preliminary data.</text>
</comment>
<evidence type="ECO:0000313" key="2">
    <source>
        <dbReference type="EMBL" id="GAA1544070.1"/>
    </source>
</evidence>
<proteinExistence type="predicted"/>
<evidence type="ECO:0000313" key="3">
    <source>
        <dbReference type="Proteomes" id="UP001501470"/>
    </source>
</evidence>
<accession>A0ABP4MGE7</accession>
<keyword evidence="3" id="KW-1185">Reference proteome</keyword>
<feature type="region of interest" description="Disordered" evidence="1">
    <location>
        <begin position="94"/>
        <end position="118"/>
    </location>
</feature>
<dbReference type="Proteomes" id="UP001501470">
    <property type="component" value="Unassembled WGS sequence"/>
</dbReference>
<gene>
    <name evidence="2" type="ORF">GCM10009827_074850</name>
</gene>
<organism evidence="2 3">
    <name type="scientific">Dactylosporangium maewongense</name>
    <dbReference type="NCBI Taxonomy" id="634393"/>
    <lineage>
        <taxon>Bacteria</taxon>
        <taxon>Bacillati</taxon>
        <taxon>Actinomycetota</taxon>
        <taxon>Actinomycetes</taxon>
        <taxon>Micromonosporales</taxon>
        <taxon>Micromonosporaceae</taxon>
        <taxon>Dactylosporangium</taxon>
    </lineage>
</organism>
<evidence type="ECO:0000256" key="1">
    <source>
        <dbReference type="SAM" id="MobiDB-lite"/>
    </source>
</evidence>
<feature type="compositionally biased region" description="Polar residues" evidence="1">
    <location>
        <begin position="100"/>
        <end position="118"/>
    </location>
</feature>
<dbReference type="EMBL" id="BAAAQD010000017">
    <property type="protein sequence ID" value="GAA1544070.1"/>
    <property type="molecule type" value="Genomic_DNA"/>
</dbReference>
<sequence>MELGEALGCGVVDVVGAVDAVGVPDAAGGEAEGAPLVVAPDGGALDTEPLGRTDALAEAGAELLRAVPAPVGRLTGWPGAGVLFLAGGVADADVPGAGNDNRSSGPVSRNAATSTRAA</sequence>
<reference evidence="3" key="1">
    <citation type="journal article" date="2019" name="Int. J. Syst. Evol. Microbiol.">
        <title>The Global Catalogue of Microorganisms (GCM) 10K type strain sequencing project: providing services to taxonomists for standard genome sequencing and annotation.</title>
        <authorList>
            <consortium name="The Broad Institute Genomics Platform"/>
            <consortium name="The Broad Institute Genome Sequencing Center for Infectious Disease"/>
            <person name="Wu L."/>
            <person name="Ma J."/>
        </authorList>
    </citation>
    <scope>NUCLEOTIDE SEQUENCE [LARGE SCALE GENOMIC DNA]</scope>
    <source>
        <strain evidence="3">JCM 15933</strain>
    </source>
</reference>
<protein>
    <submittedName>
        <fullName evidence="2">Uncharacterized protein</fullName>
    </submittedName>
</protein>
<name>A0ABP4MGE7_9ACTN</name>